<dbReference type="STRING" id="1004156.AYP45_06265"/>
<evidence type="ECO:0000313" key="3">
    <source>
        <dbReference type="Proteomes" id="UP000189681"/>
    </source>
</evidence>
<evidence type="ECO:0000313" key="2">
    <source>
        <dbReference type="EMBL" id="OOP56916.1"/>
    </source>
</evidence>
<dbReference type="InterPro" id="IPR002716">
    <property type="entry name" value="PIN_dom"/>
</dbReference>
<dbReference type="Proteomes" id="UP000189681">
    <property type="component" value="Unassembled WGS sequence"/>
</dbReference>
<gene>
    <name evidence="2" type="ORF">AYP45_06265</name>
</gene>
<organism evidence="2 3">
    <name type="scientific">Candidatus Brocadia carolinensis</name>
    <dbReference type="NCBI Taxonomy" id="1004156"/>
    <lineage>
        <taxon>Bacteria</taxon>
        <taxon>Pseudomonadati</taxon>
        <taxon>Planctomycetota</taxon>
        <taxon>Candidatus Brocadiia</taxon>
        <taxon>Candidatus Brocadiales</taxon>
        <taxon>Candidatus Brocadiaceae</taxon>
        <taxon>Candidatus Brocadia</taxon>
    </lineage>
</organism>
<comment type="caution">
    <text evidence="2">The sequence shown here is derived from an EMBL/GenBank/DDBJ whole genome shotgun (WGS) entry which is preliminary data.</text>
</comment>
<reference evidence="2 3" key="1">
    <citation type="journal article" date="2017" name="Water Res.">
        <title>Discovery and metagenomic analysis of an anammox bacterial enrichment related to Candidatus "Brocadia caroliniensis" in a full-scale glycerol-fed nitritation-denitritation separate centrate treatment process.</title>
        <authorList>
            <person name="Park H."/>
            <person name="Brotto A.C."/>
            <person name="van Loosdrecht M.C."/>
            <person name="Chandran K."/>
        </authorList>
    </citation>
    <scope>NUCLEOTIDE SEQUENCE [LARGE SCALE GENOMIC DNA]</scope>
    <source>
        <strain evidence="2">26THWARD</strain>
    </source>
</reference>
<sequence>MLIEERSEPVLISNDIAICRDGDDNLIVETAIKGKATFLVTRNVAFPGQVIVQNVWYATKRLAQTANLNQHPLNGLFIEIII</sequence>
<dbReference type="AlphaFoldDB" id="A0A1V4AUX8"/>
<dbReference type="Pfam" id="PF13470">
    <property type="entry name" value="PIN_3"/>
    <property type="match status" value="1"/>
</dbReference>
<protein>
    <recommendedName>
        <fullName evidence="1">PIN domain-containing protein</fullName>
    </recommendedName>
</protein>
<accession>A0A1V4AUX8</accession>
<feature type="domain" description="PIN" evidence="1">
    <location>
        <begin position="16"/>
        <end position="45"/>
    </location>
</feature>
<name>A0A1V4AUX8_9BACT</name>
<evidence type="ECO:0000259" key="1">
    <source>
        <dbReference type="Pfam" id="PF13470"/>
    </source>
</evidence>
<proteinExistence type="predicted"/>
<dbReference type="EMBL" id="AYTS01000056">
    <property type="protein sequence ID" value="OOP56916.1"/>
    <property type="molecule type" value="Genomic_DNA"/>
</dbReference>